<dbReference type="Pfam" id="PF13865">
    <property type="entry name" value="FoP_duplication"/>
    <property type="match status" value="1"/>
</dbReference>
<keyword evidence="1" id="KW-0694">RNA-binding</keyword>
<evidence type="ECO:0000256" key="1">
    <source>
        <dbReference type="ARBA" id="ARBA00022884"/>
    </source>
</evidence>
<sequence>MIPAKIVLKSTTSKTLNDRFTEMARKQVRSPPQVTITGVRSNQFQVAQASIKNRRLAAQMANRPNIQEVLGGDNSSNLKSRLGSPGSGRGGVKKGLLKNRLGTGSPATAKNRGGFGGRLKQSRGQGIVRGVVKRGGIRGNVGVGRSGRGLQRAKRGARGGRVGRVATRGRGRGDKPVSKDKLDAELDQYMSKTKSHLDAELDEYMQHADDE</sequence>
<dbReference type="SMART" id="SM01218">
    <property type="entry name" value="FoP_duplication"/>
    <property type="match status" value="1"/>
</dbReference>
<dbReference type="PANTHER" id="PTHR48426:SF1">
    <property type="entry name" value="CHROMATIN TARGET OF PRMT1 PROTEIN"/>
    <property type="match status" value="1"/>
</dbReference>
<protein>
    <submittedName>
        <fullName evidence="4">Chromatin target of PRMT1 protein</fullName>
    </submittedName>
</protein>
<reference evidence="4" key="1">
    <citation type="journal article" date="2023" name="G3 (Bethesda)">
        <title>Whole genome assembly and annotation of the endangered Caribbean coral Acropora cervicornis.</title>
        <authorList>
            <person name="Selwyn J.D."/>
            <person name="Vollmer S.V."/>
        </authorList>
    </citation>
    <scope>NUCLEOTIDE SEQUENCE</scope>
    <source>
        <strain evidence="4">K2</strain>
    </source>
</reference>
<feature type="domain" description="Chromatin target of PRMT1 protein C-terminal" evidence="3">
    <location>
        <begin position="123"/>
        <end position="211"/>
    </location>
</feature>
<organism evidence="4 5">
    <name type="scientific">Acropora cervicornis</name>
    <name type="common">Staghorn coral</name>
    <dbReference type="NCBI Taxonomy" id="6130"/>
    <lineage>
        <taxon>Eukaryota</taxon>
        <taxon>Metazoa</taxon>
        <taxon>Cnidaria</taxon>
        <taxon>Anthozoa</taxon>
        <taxon>Hexacorallia</taxon>
        <taxon>Scleractinia</taxon>
        <taxon>Astrocoeniina</taxon>
        <taxon>Acroporidae</taxon>
        <taxon>Acropora</taxon>
    </lineage>
</organism>
<dbReference type="AlphaFoldDB" id="A0AAD9QPR2"/>
<dbReference type="InterPro" id="IPR025715">
    <property type="entry name" value="FoP_C"/>
</dbReference>
<evidence type="ECO:0000256" key="2">
    <source>
        <dbReference type="SAM" id="MobiDB-lite"/>
    </source>
</evidence>
<feature type="compositionally biased region" description="Basic and acidic residues" evidence="2">
    <location>
        <begin position="171"/>
        <end position="184"/>
    </location>
</feature>
<reference evidence="4" key="2">
    <citation type="journal article" date="2023" name="Science">
        <title>Genomic signatures of disease resistance in endangered staghorn corals.</title>
        <authorList>
            <person name="Vollmer S.V."/>
            <person name="Selwyn J.D."/>
            <person name="Despard B.A."/>
            <person name="Roesel C.L."/>
        </authorList>
    </citation>
    <scope>NUCLEOTIDE SEQUENCE</scope>
    <source>
        <strain evidence="4">K2</strain>
    </source>
</reference>
<feature type="compositionally biased region" description="Gly residues" evidence="2">
    <location>
        <begin position="137"/>
        <end position="147"/>
    </location>
</feature>
<dbReference type="PANTHER" id="PTHR48426">
    <property type="entry name" value="CHROMATIN TARGET OF PRMT1 PROTEIN"/>
    <property type="match status" value="1"/>
</dbReference>
<gene>
    <name evidence="4" type="ORF">P5673_011184</name>
</gene>
<feature type="region of interest" description="Disordered" evidence="2">
    <location>
        <begin position="67"/>
        <end position="191"/>
    </location>
</feature>
<name>A0AAD9QPR2_ACRCE</name>
<accession>A0AAD9QPR2</accession>
<proteinExistence type="predicted"/>
<dbReference type="GO" id="GO:0003723">
    <property type="term" value="F:RNA binding"/>
    <property type="evidence" value="ECO:0007669"/>
    <property type="project" value="UniProtKB-KW"/>
</dbReference>
<dbReference type="InterPro" id="IPR052656">
    <property type="entry name" value="CTOP_PRMT1"/>
</dbReference>
<evidence type="ECO:0000313" key="5">
    <source>
        <dbReference type="Proteomes" id="UP001249851"/>
    </source>
</evidence>
<evidence type="ECO:0000259" key="3">
    <source>
        <dbReference type="SMART" id="SM01218"/>
    </source>
</evidence>
<dbReference type="EMBL" id="JARQWQ010000020">
    <property type="protein sequence ID" value="KAK2565237.1"/>
    <property type="molecule type" value="Genomic_DNA"/>
</dbReference>
<evidence type="ECO:0000313" key="4">
    <source>
        <dbReference type="EMBL" id="KAK2565237.1"/>
    </source>
</evidence>
<dbReference type="Proteomes" id="UP001249851">
    <property type="component" value="Unassembled WGS sequence"/>
</dbReference>
<comment type="caution">
    <text evidence="4">The sequence shown here is derived from an EMBL/GenBank/DDBJ whole genome shotgun (WGS) entry which is preliminary data.</text>
</comment>
<keyword evidence="5" id="KW-1185">Reference proteome</keyword>